<dbReference type="VEuPathDB" id="MicrosporidiaDB:M153_100780001"/>
<name>A0A0R0LY78_9MICR</name>
<dbReference type="EMBL" id="LGUB01001127">
    <property type="protein sequence ID" value="KRH92191.1"/>
    <property type="molecule type" value="Genomic_DNA"/>
</dbReference>
<accession>A0A0R0LY78</accession>
<keyword evidence="1" id="KW-0472">Membrane</keyword>
<proteinExistence type="predicted"/>
<reference evidence="2 3" key="1">
    <citation type="submission" date="2015-07" db="EMBL/GenBank/DDBJ databases">
        <title>The genome of Pseudoloma neurophilia, a relevant intracellular parasite of the zebrafish.</title>
        <authorList>
            <person name="Ndikumana S."/>
            <person name="Pelin A."/>
            <person name="Sanders J."/>
            <person name="Corradi N."/>
        </authorList>
    </citation>
    <scope>NUCLEOTIDE SEQUENCE [LARGE SCALE GENOMIC DNA]</scope>
    <source>
        <strain evidence="2 3">MK1</strain>
    </source>
</reference>
<evidence type="ECO:0000256" key="1">
    <source>
        <dbReference type="SAM" id="Phobius"/>
    </source>
</evidence>
<organism evidence="2 3">
    <name type="scientific">Pseudoloma neurophilia</name>
    <dbReference type="NCBI Taxonomy" id="146866"/>
    <lineage>
        <taxon>Eukaryota</taxon>
        <taxon>Fungi</taxon>
        <taxon>Fungi incertae sedis</taxon>
        <taxon>Microsporidia</taxon>
        <taxon>Pseudoloma</taxon>
    </lineage>
</organism>
<dbReference type="Proteomes" id="UP000051530">
    <property type="component" value="Unassembled WGS sequence"/>
</dbReference>
<comment type="caution">
    <text evidence="2">The sequence shown here is derived from an EMBL/GenBank/DDBJ whole genome shotgun (WGS) entry which is preliminary data.</text>
</comment>
<protein>
    <submittedName>
        <fullName evidence="2">Uncharacterized protein</fullName>
    </submittedName>
</protein>
<evidence type="ECO:0000313" key="3">
    <source>
        <dbReference type="Proteomes" id="UP000051530"/>
    </source>
</evidence>
<gene>
    <name evidence="2" type="ORF">M153_100780001</name>
</gene>
<keyword evidence="1" id="KW-1133">Transmembrane helix</keyword>
<dbReference type="AlphaFoldDB" id="A0A0R0LY78"/>
<keyword evidence="1" id="KW-0812">Transmembrane</keyword>
<sequence>VFIINYRKIFFYKKTYLFSIVFKFFIFFQKSELFIKMKKRN</sequence>
<keyword evidence="3" id="KW-1185">Reference proteome</keyword>
<feature type="non-terminal residue" evidence="2">
    <location>
        <position position="1"/>
    </location>
</feature>
<feature type="transmembrane region" description="Helical" evidence="1">
    <location>
        <begin position="16"/>
        <end position="35"/>
    </location>
</feature>
<evidence type="ECO:0000313" key="2">
    <source>
        <dbReference type="EMBL" id="KRH92191.1"/>
    </source>
</evidence>